<reference evidence="4" key="1">
    <citation type="journal article" date="2019" name="Int. J. Syst. Evol. Microbiol.">
        <title>The Global Catalogue of Microorganisms (GCM) 10K type strain sequencing project: providing services to taxonomists for standard genome sequencing and annotation.</title>
        <authorList>
            <consortium name="The Broad Institute Genomics Platform"/>
            <consortium name="The Broad Institute Genome Sequencing Center for Infectious Disease"/>
            <person name="Wu L."/>
            <person name="Ma J."/>
        </authorList>
    </citation>
    <scope>NUCLEOTIDE SEQUENCE [LARGE SCALE GENOMIC DNA]</scope>
    <source>
        <strain evidence="4">JCM 1490</strain>
    </source>
</reference>
<dbReference type="PANTHER" id="PTHR35176">
    <property type="entry name" value="HEME OXYGENASE HI_0854-RELATED"/>
    <property type="match status" value="1"/>
</dbReference>
<dbReference type="InterPro" id="IPR052019">
    <property type="entry name" value="F420H2_bilvrd_red/Heme_oxyg"/>
</dbReference>
<comment type="caution">
    <text evidence="3">The sequence shown here is derived from an EMBL/GenBank/DDBJ whole genome shotgun (WGS) entry which is preliminary data.</text>
</comment>
<keyword evidence="1" id="KW-0560">Oxidoreductase</keyword>
<dbReference type="PANTHER" id="PTHR35176:SF4">
    <property type="entry name" value="PYRIDOXAMINE 5'-PHOSPHATE OXIDASE-RELATED FMN-BINDING"/>
    <property type="match status" value="1"/>
</dbReference>
<proteinExistence type="predicted"/>
<evidence type="ECO:0000313" key="4">
    <source>
        <dbReference type="Proteomes" id="UP001596455"/>
    </source>
</evidence>
<keyword evidence="4" id="KW-1185">Reference proteome</keyword>
<organism evidence="3 4">
    <name type="scientific">Georgenia alba</name>
    <dbReference type="NCBI Taxonomy" id="2233858"/>
    <lineage>
        <taxon>Bacteria</taxon>
        <taxon>Bacillati</taxon>
        <taxon>Actinomycetota</taxon>
        <taxon>Actinomycetes</taxon>
        <taxon>Micrococcales</taxon>
        <taxon>Bogoriellaceae</taxon>
        <taxon>Georgenia</taxon>
    </lineage>
</organism>
<dbReference type="Gene3D" id="2.30.110.10">
    <property type="entry name" value="Electron Transport, Fmn-binding Protein, Chain A"/>
    <property type="match status" value="1"/>
</dbReference>
<dbReference type="InterPro" id="IPR012349">
    <property type="entry name" value="Split_barrel_FMN-bd"/>
</dbReference>
<evidence type="ECO:0000256" key="1">
    <source>
        <dbReference type="ARBA" id="ARBA00023002"/>
    </source>
</evidence>
<evidence type="ECO:0000313" key="3">
    <source>
        <dbReference type="EMBL" id="MFC7405102.1"/>
    </source>
</evidence>
<dbReference type="SUPFAM" id="SSF50475">
    <property type="entry name" value="FMN-binding split barrel"/>
    <property type="match status" value="1"/>
</dbReference>
<gene>
    <name evidence="3" type="ORF">ACFQQL_08265</name>
</gene>
<sequence length="180" mass="19707">MTATNLAELYDVPTMSWAQVRERLDAGFSQVPDADDAGPGPGRHSTWLTTLDADGSPHSTALGVLWHRDAFWFETGRRTRKGRNIARDPRCSLTLSVREFDLAVNGRAELVTDRVVVAELARLWAAEGWPCEVDESGTALTAPFSAQSAGRPPWHVYRIDATSAVAVQTVEPGGATRWTF</sequence>
<dbReference type="RefSeq" id="WP_382393125.1">
    <property type="nucleotide sequence ID" value="NZ_JBHTCQ010000001.1"/>
</dbReference>
<evidence type="ECO:0000259" key="2">
    <source>
        <dbReference type="Pfam" id="PF01243"/>
    </source>
</evidence>
<dbReference type="Pfam" id="PF01243">
    <property type="entry name" value="PNPOx_N"/>
    <property type="match status" value="1"/>
</dbReference>
<dbReference type="EMBL" id="JBHTCQ010000001">
    <property type="protein sequence ID" value="MFC7405102.1"/>
    <property type="molecule type" value="Genomic_DNA"/>
</dbReference>
<feature type="domain" description="Pyridoxamine 5'-phosphate oxidase N-terminal" evidence="2">
    <location>
        <begin position="44"/>
        <end position="162"/>
    </location>
</feature>
<dbReference type="InterPro" id="IPR011576">
    <property type="entry name" value="Pyridox_Oxase_N"/>
</dbReference>
<dbReference type="Proteomes" id="UP001596455">
    <property type="component" value="Unassembled WGS sequence"/>
</dbReference>
<name>A0ABW2Q8X8_9MICO</name>
<accession>A0ABW2Q8X8</accession>
<protein>
    <submittedName>
        <fullName evidence="3">Pyridoxamine 5'-phosphate oxidase family protein</fullName>
    </submittedName>
</protein>